<dbReference type="Proteomes" id="UP001554567">
    <property type="component" value="Unassembled WGS sequence"/>
</dbReference>
<evidence type="ECO:0000256" key="2">
    <source>
        <dbReference type="ARBA" id="ARBA00006671"/>
    </source>
</evidence>
<keyword evidence="3 5" id="KW-0732">Signal</keyword>
<accession>A0ABV3MZC3</accession>
<dbReference type="InterPro" id="IPR050263">
    <property type="entry name" value="Bact_Fimbrial_Adh_Pro"/>
</dbReference>
<feature type="signal peptide" evidence="5">
    <location>
        <begin position="1"/>
        <end position="27"/>
    </location>
</feature>
<keyword evidence="8" id="KW-1185">Reference proteome</keyword>
<sequence length="370" mass="39468">MMKITCGPGAVTTLILLMASASCPSFAASCQISNSALKSTVLPLQSSALTVGQDVSNGTIIYHQHFRPATSVTLSCENGIPANPTIRGALTTARRLSDWSDGRFAPGTVYQTDVPGIGMAIYAYGNTQYTVPFSYPLAGIQTNDLSERGWIPHEGIEFDVVLIKTGVIIPGRIGGESLPGVNYSLYSADHSPINLGNLRFSGAIEIVSRTCTTPDIIVPMGNYEISGTFTQPGSYSPWQDASIKLTDCPRFHGMMSMSSGSGNLQQGNKINNSIKLSLSPNTPIIDSYKGILAVKSGNGSASGVGIQLAWGTQGDPSPQWVNFAESRQFFLPDDGATQFSLPLMARYIQTSSQVMPGKADATVTFTIYYY</sequence>
<protein>
    <submittedName>
        <fullName evidence="7">Fimbrial protein</fullName>
    </submittedName>
</protein>
<comment type="caution">
    <text evidence="7">The sequence shown here is derived from an EMBL/GenBank/DDBJ whole genome shotgun (WGS) entry which is preliminary data.</text>
</comment>
<evidence type="ECO:0000256" key="1">
    <source>
        <dbReference type="ARBA" id="ARBA00004561"/>
    </source>
</evidence>
<dbReference type="Gene3D" id="2.60.40.3310">
    <property type="match status" value="1"/>
</dbReference>
<reference evidence="7 8" key="1">
    <citation type="submission" date="2024-07" db="EMBL/GenBank/DDBJ databases">
        <authorList>
            <person name="Dulla G.F.J."/>
            <person name="Delorm J.G."/>
        </authorList>
    </citation>
    <scope>NUCLEOTIDE SEQUENCE [LARGE SCALE GENOMIC DNA]</scope>
    <source>
        <strain evidence="7 8">JGD 233</strain>
    </source>
</reference>
<evidence type="ECO:0000256" key="5">
    <source>
        <dbReference type="SAM" id="SignalP"/>
    </source>
</evidence>
<dbReference type="RefSeq" id="WP_367167045.1">
    <property type="nucleotide sequence ID" value="NZ_JBFKZN010000003.1"/>
</dbReference>
<keyword evidence="4" id="KW-0281">Fimbrium</keyword>
<feature type="chain" id="PRO_5046475594" evidence="5">
    <location>
        <begin position="28"/>
        <end position="370"/>
    </location>
</feature>
<comment type="subcellular location">
    <subcellularLocation>
        <location evidence="1">Fimbrium</location>
    </subcellularLocation>
</comment>
<gene>
    <name evidence="7" type="ORF">ABW286_06905</name>
</gene>
<dbReference type="SUPFAM" id="SSF49401">
    <property type="entry name" value="Bacterial adhesins"/>
    <property type="match status" value="1"/>
</dbReference>
<dbReference type="PROSITE" id="PS51257">
    <property type="entry name" value="PROKAR_LIPOPROTEIN"/>
    <property type="match status" value="1"/>
</dbReference>
<evidence type="ECO:0000313" key="7">
    <source>
        <dbReference type="EMBL" id="MEW5288910.1"/>
    </source>
</evidence>
<dbReference type="InterPro" id="IPR000259">
    <property type="entry name" value="Adhesion_dom_fimbrial"/>
</dbReference>
<organism evidence="7 8">
    <name type="scientific">Erwinia papayae</name>
    <dbReference type="NCBI Taxonomy" id="206499"/>
    <lineage>
        <taxon>Bacteria</taxon>
        <taxon>Pseudomonadati</taxon>
        <taxon>Pseudomonadota</taxon>
        <taxon>Gammaproteobacteria</taxon>
        <taxon>Enterobacterales</taxon>
        <taxon>Erwiniaceae</taxon>
        <taxon>Erwinia</taxon>
    </lineage>
</organism>
<evidence type="ECO:0000256" key="3">
    <source>
        <dbReference type="ARBA" id="ARBA00022729"/>
    </source>
</evidence>
<comment type="similarity">
    <text evidence="2">Belongs to the fimbrial protein family.</text>
</comment>
<evidence type="ECO:0000259" key="6">
    <source>
        <dbReference type="Pfam" id="PF00419"/>
    </source>
</evidence>
<dbReference type="InterPro" id="IPR008966">
    <property type="entry name" value="Adhesion_dom_sf"/>
</dbReference>
<evidence type="ECO:0000313" key="8">
    <source>
        <dbReference type="Proteomes" id="UP001554567"/>
    </source>
</evidence>
<name>A0ABV3MZC3_9GAMM</name>
<dbReference type="PANTHER" id="PTHR33420">
    <property type="entry name" value="FIMBRIAL SUBUNIT ELFA-RELATED"/>
    <property type="match status" value="1"/>
</dbReference>
<dbReference type="EMBL" id="JBFKZN010000003">
    <property type="protein sequence ID" value="MEW5288910.1"/>
    <property type="molecule type" value="Genomic_DNA"/>
</dbReference>
<dbReference type="Pfam" id="PF00419">
    <property type="entry name" value="Fimbrial"/>
    <property type="match status" value="1"/>
</dbReference>
<dbReference type="PANTHER" id="PTHR33420:SF12">
    <property type="entry name" value="FIMBRIN-LIKE PROTEIN FIMI-RELATED"/>
    <property type="match status" value="1"/>
</dbReference>
<dbReference type="Gene3D" id="2.60.40.1090">
    <property type="entry name" value="Fimbrial-type adhesion domain"/>
    <property type="match status" value="1"/>
</dbReference>
<proteinExistence type="inferred from homology"/>
<evidence type="ECO:0000256" key="4">
    <source>
        <dbReference type="ARBA" id="ARBA00023263"/>
    </source>
</evidence>
<feature type="domain" description="Fimbrial-type adhesion" evidence="6">
    <location>
        <begin position="200"/>
        <end position="369"/>
    </location>
</feature>
<dbReference type="InterPro" id="IPR036937">
    <property type="entry name" value="Adhesion_dom_fimbrial_sf"/>
</dbReference>